<gene>
    <name evidence="2" type="primary">lanKC</name>
    <name evidence="2" type="ORF">ACFPUY_13515</name>
</gene>
<dbReference type="SMART" id="SM01260">
    <property type="entry name" value="LANC_like"/>
    <property type="match status" value="1"/>
</dbReference>
<dbReference type="SMART" id="SM00220">
    <property type="entry name" value="S_TKc"/>
    <property type="match status" value="1"/>
</dbReference>
<dbReference type="InterPro" id="IPR007822">
    <property type="entry name" value="LANC-like"/>
</dbReference>
<sequence>MKLQYFEYCFADRLFYEEPSKWATMQEGYAQAEAPAPAGWRTGRKGPWYNYTHETATLPPQGWKIHVSATRETAQQVLDITADYCLQHRISFKFLTSEAAFIGRNLKYADRGGSGKFITVYPSSETQLEQVLNDLDPKLHGLGGPYILSDLRWKDGPLYLRYGGFVERLTRNDLGEPAMAIQAPDGELVVDKRDPVFYVPEWVQPPPFLRPLLQERKNGEAPADFPYDIESAVHFSNGGGIYVATEKSTGRKVILKEARPGAGLDQVGRDAVSRLKREHEFLLKLADVAEVVDCYDYFELWEHHFLVQEMVDGVTLNKRMVHRTPLIRADMSEEEIREFTEWAVDITSQLDGLVGKLHERGIAFGDLHPNNIMITEDGRVRLVDFELATYVDQEQRIGMGAPGFVPPDRRDGLAADLYALGCLKISPFVPLTMLFSLDTTRARALVQFVENRFPVPTGWGENVLALLDLGPSPWAGTEEQMARSSALIDGRDGEGPDWRLIETSMAKAVWDSATPDRQDRLFPGDVEQFHLNGLGFAYGAAGVLYAMAKSGHGRREEHEQWLLDRVRGHQGLHRVGFYDGLHGIAYAFEEIGHRDAALEVLDMTERLAGVSLPDELLTGLSGVALNQLFFATRLDDQGLRDSALKNAQQIADRLLHRPPVPVDDSGRHRRAGLLHGASGQALLFVRLFEDTRDPAYLDLAERAIQHELDCCAHFEDNDVLYVNEGWRTMPYIGTGSAGIGLALSELLRHRRTEELTVAMDRLRRAAHAEFHICPMVFYGTAGQMGFLQHIRSRYADTDRLDELIETKRDRLRLHMVGLRGEVAFPGDQLMRLSMDFGTGSAGILHALATLRDPRLPLLPFLRPFAAPGGGKEAPADTPH</sequence>
<dbReference type="Pfam" id="PF25816">
    <property type="entry name" value="RamC_N"/>
    <property type="match status" value="1"/>
</dbReference>
<dbReference type="InterPro" id="IPR058053">
    <property type="entry name" value="RamC_C"/>
</dbReference>
<comment type="caution">
    <text evidence="2">The sequence shown here is derived from an EMBL/GenBank/DDBJ whole genome shotgun (WGS) entry which is preliminary data.</text>
</comment>
<protein>
    <submittedName>
        <fullName evidence="2">Class III lanthionine synthetase LanKC</fullName>
    </submittedName>
</protein>
<dbReference type="RefSeq" id="WP_219548382.1">
    <property type="nucleotide sequence ID" value="NZ_JAHKRN010000039.1"/>
</dbReference>
<dbReference type="Proteomes" id="UP001596096">
    <property type="component" value="Unassembled WGS sequence"/>
</dbReference>
<evidence type="ECO:0000259" key="1">
    <source>
        <dbReference type="PROSITE" id="PS50011"/>
    </source>
</evidence>
<dbReference type="CDD" id="cd04791">
    <property type="entry name" value="LanC_SerThrkinase"/>
    <property type="match status" value="1"/>
</dbReference>
<dbReference type="InterPro" id="IPR057929">
    <property type="entry name" value="RamC_N"/>
</dbReference>
<feature type="domain" description="Protein kinase" evidence="1">
    <location>
        <begin position="227"/>
        <end position="488"/>
    </location>
</feature>
<dbReference type="InterPro" id="IPR053524">
    <property type="entry name" value="Aerial_hyphae_peptide-synth"/>
</dbReference>
<dbReference type="PROSITE" id="PS50011">
    <property type="entry name" value="PROTEIN_KINASE_DOM"/>
    <property type="match status" value="1"/>
</dbReference>
<dbReference type="PANTHER" id="PTHR24347">
    <property type="entry name" value="SERINE/THREONINE-PROTEIN KINASE"/>
    <property type="match status" value="1"/>
</dbReference>
<evidence type="ECO:0000313" key="3">
    <source>
        <dbReference type="Proteomes" id="UP001596096"/>
    </source>
</evidence>
<keyword evidence="3" id="KW-1185">Reference proteome</keyword>
<proteinExistence type="predicted"/>
<evidence type="ECO:0000313" key="2">
    <source>
        <dbReference type="EMBL" id="MFC5816108.1"/>
    </source>
</evidence>
<dbReference type="EMBL" id="JBHSNW010000005">
    <property type="protein sequence ID" value="MFC5816108.1"/>
    <property type="molecule type" value="Genomic_DNA"/>
</dbReference>
<dbReference type="Pfam" id="PF05147">
    <property type="entry name" value="LANC_like"/>
    <property type="match status" value="1"/>
</dbReference>
<name>A0ABW1BU41_9ACTN</name>
<reference evidence="3" key="1">
    <citation type="journal article" date="2019" name="Int. J. Syst. Evol. Microbiol.">
        <title>The Global Catalogue of Microorganisms (GCM) 10K type strain sequencing project: providing services to taxonomists for standard genome sequencing and annotation.</title>
        <authorList>
            <consortium name="The Broad Institute Genomics Platform"/>
            <consortium name="The Broad Institute Genome Sequencing Center for Infectious Disease"/>
            <person name="Wu L."/>
            <person name="Ma J."/>
        </authorList>
    </citation>
    <scope>NUCLEOTIDE SEQUENCE [LARGE SCALE GENOMIC DNA]</scope>
    <source>
        <strain evidence="3">CGMCC 4.7106</strain>
    </source>
</reference>
<accession>A0ABW1BU41</accession>
<organism evidence="2 3">
    <name type="scientific">Nonomuraea harbinensis</name>
    <dbReference type="NCBI Taxonomy" id="1286938"/>
    <lineage>
        <taxon>Bacteria</taxon>
        <taxon>Bacillati</taxon>
        <taxon>Actinomycetota</taxon>
        <taxon>Actinomycetes</taxon>
        <taxon>Streptosporangiales</taxon>
        <taxon>Streptosporangiaceae</taxon>
        <taxon>Nonomuraea</taxon>
    </lineage>
</organism>
<dbReference type="Pfam" id="PF00069">
    <property type="entry name" value="Pkinase"/>
    <property type="match status" value="1"/>
</dbReference>
<dbReference type="InterPro" id="IPR000719">
    <property type="entry name" value="Prot_kinase_dom"/>
</dbReference>
<dbReference type="NCBIfam" id="NF038151">
    <property type="entry name" value="lanthi_synth_III"/>
    <property type="match status" value="1"/>
</dbReference>